<reference evidence="4" key="1">
    <citation type="submission" date="2017-02" db="EMBL/GenBank/DDBJ databases">
        <authorList>
            <person name="Varghese N."/>
            <person name="Submissions S."/>
        </authorList>
    </citation>
    <scope>NUCLEOTIDE SEQUENCE [LARGE SCALE GENOMIC DNA]</scope>
    <source>
        <strain evidence="4">ATCC 27862</strain>
    </source>
</reference>
<feature type="signal peptide" evidence="2">
    <location>
        <begin position="1"/>
        <end position="18"/>
    </location>
</feature>
<feature type="chain" id="PRO_5012436670" evidence="2">
    <location>
        <begin position="19"/>
        <end position="149"/>
    </location>
</feature>
<name>A0A1T4LD32_9BACT</name>
<evidence type="ECO:0000256" key="2">
    <source>
        <dbReference type="SAM" id="SignalP"/>
    </source>
</evidence>
<organism evidence="3 4">
    <name type="scientific">Mycoplasmopsis verecunda</name>
    <dbReference type="NCBI Taxonomy" id="171291"/>
    <lineage>
        <taxon>Bacteria</taxon>
        <taxon>Bacillati</taxon>
        <taxon>Mycoplasmatota</taxon>
        <taxon>Mycoplasmoidales</taxon>
        <taxon>Metamycoplasmataceae</taxon>
        <taxon>Mycoplasmopsis</taxon>
    </lineage>
</organism>
<feature type="compositionally biased region" description="Polar residues" evidence="1">
    <location>
        <begin position="122"/>
        <end position="133"/>
    </location>
</feature>
<protein>
    <submittedName>
        <fullName evidence="3">Uncharacterized protein</fullName>
    </submittedName>
</protein>
<evidence type="ECO:0000313" key="3">
    <source>
        <dbReference type="EMBL" id="SJZ52702.1"/>
    </source>
</evidence>
<gene>
    <name evidence="3" type="ORF">SAMN02745154_00414</name>
</gene>
<proteinExistence type="predicted"/>
<dbReference type="RefSeq" id="WP_078747137.1">
    <property type="nucleotide sequence ID" value="NZ_CP137850.1"/>
</dbReference>
<dbReference type="STRING" id="171291.SAMN02745154_00414"/>
<accession>A0A1T4LD32</accession>
<feature type="region of interest" description="Disordered" evidence="1">
    <location>
        <begin position="121"/>
        <end position="149"/>
    </location>
</feature>
<dbReference type="EMBL" id="FUXF01000012">
    <property type="protein sequence ID" value="SJZ52702.1"/>
    <property type="molecule type" value="Genomic_DNA"/>
</dbReference>
<dbReference type="AlphaFoldDB" id="A0A1T4LD32"/>
<dbReference type="Proteomes" id="UP000190389">
    <property type="component" value="Unassembled WGS sequence"/>
</dbReference>
<evidence type="ECO:0000256" key="1">
    <source>
        <dbReference type="SAM" id="MobiDB-lite"/>
    </source>
</evidence>
<keyword evidence="4" id="KW-1185">Reference proteome</keyword>
<keyword evidence="2" id="KW-0732">Signal</keyword>
<sequence length="149" mass="16412">MKKKVILPLITSAGFISAPLVMLSASTEDNVNVASETSTPVTTALIQEYLESHKFQIGIGGLRDDQVQQIQEMIQGLDENATSNNEPKLQQAYDKAQQDYQRMVKYYFIAGVNSFGDPEYNKTPNNELKSPQYSAGAWGSLTDPQSFAG</sequence>
<evidence type="ECO:0000313" key="4">
    <source>
        <dbReference type="Proteomes" id="UP000190389"/>
    </source>
</evidence>